<gene>
    <name evidence="2" type="ORF">EGYM00163_LOCUS32503</name>
</gene>
<feature type="region of interest" description="Disordered" evidence="1">
    <location>
        <begin position="75"/>
        <end position="117"/>
    </location>
</feature>
<accession>A0A7S4LD14</accession>
<sequence length="130" mass="14752">MDTCPSYENSGHHCGGCTLMDKYPFPNYEKSSKNTPNDVTPAPAVVTGVCLRRHRQWPYLSPVYVLITAPRQPDMQHQVAGQLHQPPPKHHPPAPNHRKHSIFVDNQKAEPPNSMDDDLTRALLWQRVRG</sequence>
<name>A0A7S4LD14_9EUGL</name>
<dbReference type="AlphaFoldDB" id="A0A7S4LD14"/>
<protein>
    <submittedName>
        <fullName evidence="2">Uncharacterized protein</fullName>
    </submittedName>
</protein>
<evidence type="ECO:0000256" key="1">
    <source>
        <dbReference type="SAM" id="MobiDB-lite"/>
    </source>
</evidence>
<feature type="compositionally biased region" description="Basic residues" evidence="1">
    <location>
        <begin position="87"/>
        <end position="101"/>
    </location>
</feature>
<organism evidence="2">
    <name type="scientific">Eutreptiella gymnastica</name>
    <dbReference type="NCBI Taxonomy" id="73025"/>
    <lineage>
        <taxon>Eukaryota</taxon>
        <taxon>Discoba</taxon>
        <taxon>Euglenozoa</taxon>
        <taxon>Euglenida</taxon>
        <taxon>Spirocuta</taxon>
        <taxon>Euglenophyceae</taxon>
        <taxon>Eutreptiales</taxon>
        <taxon>Eutreptiaceae</taxon>
        <taxon>Eutreptiella</taxon>
    </lineage>
</organism>
<proteinExistence type="predicted"/>
<reference evidence="2" key="1">
    <citation type="submission" date="2021-01" db="EMBL/GenBank/DDBJ databases">
        <authorList>
            <person name="Corre E."/>
            <person name="Pelletier E."/>
            <person name="Niang G."/>
            <person name="Scheremetjew M."/>
            <person name="Finn R."/>
            <person name="Kale V."/>
            <person name="Holt S."/>
            <person name="Cochrane G."/>
            <person name="Meng A."/>
            <person name="Brown T."/>
            <person name="Cohen L."/>
        </authorList>
    </citation>
    <scope>NUCLEOTIDE SEQUENCE</scope>
    <source>
        <strain evidence="2">CCMP1594</strain>
    </source>
</reference>
<evidence type="ECO:0000313" key="2">
    <source>
        <dbReference type="EMBL" id="CAE0821330.1"/>
    </source>
</evidence>
<dbReference type="EMBL" id="HBJA01093649">
    <property type="protein sequence ID" value="CAE0821330.1"/>
    <property type="molecule type" value="Transcribed_RNA"/>
</dbReference>